<dbReference type="HOGENOM" id="CLU_1239904_0_0_1"/>
<organism evidence="2 3">
    <name type="scientific">Aureobasidium melanogenum (strain CBS 110374)</name>
    <name type="common">Aureobasidium pullulans var. melanogenum</name>
    <dbReference type="NCBI Taxonomy" id="1043003"/>
    <lineage>
        <taxon>Eukaryota</taxon>
        <taxon>Fungi</taxon>
        <taxon>Dikarya</taxon>
        <taxon>Ascomycota</taxon>
        <taxon>Pezizomycotina</taxon>
        <taxon>Dothideomycetes</taxon>
        <taxon>Dothideomycetidae</taxon>
        <taxon>Dothideales</taxon>
        <taxon>Saccotheciaceae</taxon>
        <taxon>Aureobasidium</taxon>
    </lineage>
</organism>
<feature type="region of interest" description="Disordered" evidence="1">
    <location>
        <begin position="89"/>
        <end position="121"/>
    </location>
</feature>
<proteinExistence type="predicted"/>
<keyword evidence="3" id="KW-1185">Reference proteome</keyword>
<evidence type="ECO:0000313" key="2">
    <source>
        <dbReference type="EMBL" id="KEQ61323.1"/>
    </source>
</evidence>
<feature type="compositionally biased region" description="Acidic residues" evidence="1">
    <location>
        <begin position="93"/>
        <end position="107"/>
    </location>
</feature>
<dbReference type="RefSeq" id="XP_040878346.1">
    <property type="nucleotide sequence ID" value="XM_041028344.1"/>
</dbReference>
<dbReference type="EMBL" id="KL584838">
    <property type="protein sequence ID" value="KEQ61323.1"/>
    <property type="molecule type" value="Genomic_DNA"/>
</dbReference>
<evidence type="ECO:0000256" key="1">
    <source>
        <dbReference type="SAM" id="MobiDB-lite"/>
    </source>
</evidence>
<dbReference type="Proteomes" id="UP000030672">
    <property type="component" value="Unassembled WGS sequence"/>
</dbReference>
<dbReference type="AlphaFoldDB" id="A0A074VLB4"/>
<protein>
    <submittedName>
        <fullName evidence="2">Uncharacterized protein</fullName>
    </submittedName>
</protein>
<gene>
    <name evidence="2" type="ORF">M437DRAFT_85776</name>
</gene>
<accession>A0A074VLB4</accession>
<reference evidence="2 3" key="1">
    <citation type="journal article" date="2014" name="BMC Genomics">
        <title>Genome sequencing of four Aureobasidium pullulans varieties: biotechnological potential, stress tolerance, and description of new species.</title>
        <authorList>
            <person name="Gostin Ar C."/>
            <person name="Ohm R.A."/>
            <person name="Kogej T."/>
            <person name="Sonjak S."/>
            <person name="Turk M."/>
            <person name="Zajc J."/>
            <person name="Zalar P."/>
            <person name="Grube M."/>
            <person name="Sun H."/>
            <person name="Han J."/>
            <person name="Sharma A."/>
            <person name="Chiniquy J."/>
            <person name="Ngan C.Y."/>
            <person name="Lipzen A."/>
            <person name="Barry K."/>
            <person name="Grigoriev I.V."/>
            <person name="Gunde-Cimerman N."/>
        </authorList>
    </citation>
    <scope>NUCLEOTIDE SEQUENCE [LARGE SCALE GENOMIC DNA]</scope>
    <source>
        <strain evidence="2 3">CBS 110374</strain>
    </source>
</reference>
<sequence>MAPLFRCALCWQSGDDRQFNSSHYIKSHLGGLTTHNLGPFACSQPGCDLRSNRADRNLVHTDANGVHNALWAEDLALKAQIAAVVNASRYDPAEEEDEDDDEDDDGLAPEPRARRDEDLFADSTGDGANLTVKIDGIFIRETVFEAILEVIDDEMGEVEPGEVTAELADLKIRLEDQREACVFAELVDLVKALAKASRLENSLRVLAVCHNEIKNTFLLRETW</sequence>
<dbReference type="GeneID" id="63921717"/>
<name>A0A074VLB4_AURM1</name>
<evidence type="ECO:0000313" key="3">
    <source>
        <dbReference type="Proteomes" id="UP000030672"/>
    </source>
</evidence>